<dbReference type="InterPro" id="IPR043461">
    <property type="entry name" value="LpxH-like"/>
</dbReference>
<keyword evidence="4" id="KW-0472">Membrane</keyword>
<organism evidence="7">
    <name type="scientific">Paraconexibacter sp. AEG42_29</name>
    <dbReference type="NCBI Taxonomy" id="2997339"/>
    <lineage>
        <taxon>Bacteria</taxon>
        <taxon>Bacillati</taxon>
        <taxon>Actinomycetota</taxon>
        <taxon>Thermoleophilia</taxon>
        <taxon>Solirubrobacterales</taxon>
        <taxon>Paraconexibacteraceae</taxon>
        <taxon>Paraconexibacter</taxon>
    </lineage>
</organism>
<dbReference type="Gene3D" id="3.60.21.10">
    <property type="match status" value="1"/>
</dbReference>
<dbReference type="GO" id="GO:0009245">
    <property type="term" value="P:lipid A biosynthetic process"/>
    <property type="evidence" value="ECO:0007669"/>
    <property type="project" value="TreeGrafter"/>
</dbReference>
<gene>
    <name evidence="7" type="ORF">DSM112329_01052</name>
</gene>
<evidence type="ECO:0000259" key="6">
    <source>
        <dbReference type="Pfam" id="PF00149"/>
    </source>
</evidence>
<dbReference type="GO" id="GO:0046872">
    <property type="term" value="F:metal ion binding"/>
    <property type="evidence" value="ECO:0007669"/>
    <property type="project" value="UniProtKB-KW"/>
</dbReference>
<keyword evidence="3" id="KW-0479">Metal-binding</keyword>
<dbReference type="SUPFAM" id="SSF56300">
    <property type="entry name" value="Metallo-dependent phosphatases"/>
    <property type="match status" value="1"/>
</dbReference>
<dbReference type="GO" id="GO:0016020">
    <property type="term" value="C:membrane"/>
    <property type="evidence" value="ECO:0007669"/>
    <property type="project" value="GOC"/>
</dbReference>
<evidence type="ECO:0000313" key="7">
    <source>
        <dbReference type="EMBL" id="XAY04222.1"/>
    </source>
</evidence>
<dbReference type="KEGG" id="parq:DSM112329_01052"/>
<accession>A0AAU7ARC7</accession>
<evidence type="ECO:0000256" key="5">
    <source>
        <dbReference type="ARBA" id="ARBA00023211"/>
    </source>
</evidence>
<dbReference type="PANTHER" id="PTHR34990:SF2">
    <property type="entry name" value="BLL8164 PROTEIN"/>
    <property type="match status" value="1"/>
</dbReference>
<reference evidence="7" key="1">
    <citation type="submission" date="2022-12" db="EMBL/GenBank/DDBJ databases">
        <title>Paraconexibacter alkalitolerans sp. nov. and Baekduia alba sp. nov., isolated from soil and emended description of the genera Paraconexibacter (Chun et al., 2020) and Baekduia (An et al., 2020).</title>
        <authorList>
            <person name="Vieira S."/>
            <person name="Huber K.J."/>
            <person name="Geppert A."/>
            <person name="Wolf J."/>
            <person name="Neumann-Schaal M."/>
            <person name="Muesken M."/>
            <person name="Overmann J."/>
        </authorList>
    </citation>
    <scope>NUCLEOTIDE SEQUENCE</scope>
    <source>
        <strain evidence="7">AEG42_29</strain>
    </source>
</reference>
<dbReference type="PANTHER" id="PTHR34990">
    <property type="entry name" value="UDP-2,3-DIACYLGLUCOSAMINE HYDROLASE-RELATED"/>
    <property type="match status" value="1"/>
</dbReference>
<dbReference type="AlphaFoldDB" id="A0AAU7ARC7"/>
<evidence type="ECO:0000256" key="4">
    <source>
        <dbReference type="ARBA" id="ARBA00023136"/>
    </source>
</evidence>
<evidence type="ECO:0000256" key="2">
    <source>
        <dbReference type="ARBA" id="ARBA00022519"/>
    </source>
</evidence>
<dbReference type="RefSeq" id="WP_354700765.1">
    <property type="nucleotide sequence ID" value="NZ_CP114014.1"/>
</dbReference>
<dbReference type="Pfam" id="PF00149">
    <property type="entry name" value="Metallophos"/>
    <property type="match status" value="1"/>
</dbReference>
<evidence type="ECO:0000256" key="1">
    <source>
        <dbReference type="ARBA" id="ARBA00022475"/>
    </source>
</evidence>
<keyword evidence="2" id="KW-0997">Cell inner membrane</keyword>
<dbReference type="InterPro" id="IPR029052">
    <property type="entry name" value="Metallo-depent_PP-like"/>
</dbReference>
<keyword evidence="1" id="KW-1003">Cell membrane</keyword>
<protein>
    <recommendedName>
        <fullName evidence="6">Calcineurin-like phosphoesterase domain-containing protein</fullName>
    </recommendedName>
</protein>
<proteinExistence type="predicted"/>
<keyword evidence="5" id="KW-0464">Manganese</keyword>
<dbReference type="InterPro" id="IPR004843">
    <property type="entry name" value="Calcineurin-like_PHP"/>
</dbReference>
<evidence type="ECO:0000256" key="3">
    <source>
        <dbReference type="ARBA" id="ARBA00022723"/>
    </source>
</evidence>
<dbReference type="EMBL" id="CP114014">
    <property type="protein sequence ID" value="XAY04222.1"/>
    <property type="molecule type" value="Genomic_DNA"/>
</dbReference>
<sequence>MRTLIVSDLHLGQRAGHDVLRRPVALQALVDQLKDVDRLVLLGDTVELLEGRPKPAMRAALPVLRALGAALGSGKDVVVVLGNHDHALVRPWLRRQRTAGRRIGLASRVPASSSASLRAIAAALKPARVQVRYPGVWLDDGVWATHGHYLDRHLFPNGSTGVMIGRGVPEGRASAEDYEAASGPSAAAVQGLVAASLPGIVGEPLDRAAGLARRASLVALPVAAKLLGAGTLAPISAGALGFQFRRAGMPAMGEVAGRLNVKADHVIFGHLHRAGPRYGDHVPEWTPIGGRALTNSGCWVYEPLLLAGAHPPHPYWPGGAVLLESGQAPQALGLLDDVDEDLLR</sequence>
<dbReference type="GO" id="GO:0008758">
    <property type="term" value="F:UDP-2,3-diacylglucosamine hydrolase activity"/>
    <property type="evidence" value="ECO:0007669"/>
    <property type="project" value="TreeGrafter"/>
</dbReference>
<feature type="domain" description="Calcineurin-like phosphoesterase" evidence="6">
    <location>
        <begin position="1"/>
        <end position="91"/>
    </location>
</feature>
<name>A0AAU7ARC7_9ACTN</name>